<feature type="transmembrane region" description="Helical" evidence="1">
    <location>
        <begin position="84"/>
        <end position="105"/>
    </location>
</feature>
<evidence type="ECO:0000313" key="2">
    <source>
        <dbReference type="EMBL" id="GFO67184.1"/>
    </source>
</evidence>
<dbReference type="AlphaFoldDB" id="A0A6V8N5G7"/>
<sequence length="106" mass="11456">MGIGMVWGVLRQAATRIPWSKVVQNAPLVVDVLDRVKLRTRAGEAAQKSLDDQLHALAEENARLSADLLRTTLQLKQLTARVSLIAKISGFAIVFAGAALVLALVR</sequence>
<keyword evidence="3" id="KW-1185">Reference proteome</keyword>
<protein>
    <submittedName>
        <fullName evidence="2">Uncharacterized protein</fullName>
    </submittedName>
</protein>
<keyword evidence="1" id="KW-1133">Transmembrane helix</keyword>
<dbReference type="EMBL" id="BLXZ01000001">
    <property type="protein sequence ID" value="GFO67184.1"/>
    <property type="molecule type" value="Genomic_DNA"/>
</dbReference>
<name>A0A6V8N5G7_9BACT</name>
<organism evidence="2 3">
    <name type="scientific">Geomonas limicola</name>
    <dbReference type="NCBI Taxonomy" id="2740186"/>
    <lineage>
        <taxon>Bacteria</taxon>
        <taxon>Pseudomonadati</taxon>
        <taxon>Thermodesulfobacteriota</taxon>
        <taxon>Desulfuromonadia</taxon>
        <taxon>Geobacterales</taxon>
        <taxon>Geobacteraceae</taxon>
        <taxon>Geomonas</taxon>
    </lineage>
</organism>
<accession>A0A6V8N5G7</accession>
<evidence type="ECO:0000313" key="3">
    <source>
        <dbReference type="Proteomes" id="UP000587586"/>
    </source>
</evidence>
<dbReference type="Proteomes" id="UP000587586">
    <property type="component" value="Unassembled WGS sequence"/>
</dbReference>
<evidence type="ECO:0000256" key="1">
    <source>
        <dbReference type="SAM" id="Phobius"/>
    </source>
</evidence>
<comment type="caution">
    <text evidence="2">The sequence shown here is derived from an EMBL/GenBank/DDBJ whole genome shotgun (WGS) entry which is preliminary data.</text>
</comment>
<dbReference type="RefSeq" id="WP_183359700.1">
    <property type="nucleotide sequence ID" value="NZ_BLXZ01000001.1"/>
</dbReference>
<gene>
    <name evidence="2" type="ORF">GMLC_07630</name>
</gene>
<reference evidence="3" key="1">
    <citation type="submission" date="2020-06" db="EMBL/GenBank/DDBJ databases">
        <title>Draft genomic sequecing of Geomonas sp. Red745.</title>
        <authorList>
            <person name="Itoh H."/>
            <person name="Xu Z.X."/>
            <person name="Ushijima N."/>
            <person name="Masuda Y."/>
            <person name="Shiratori Y."/>
            <person name="Senoo K."/>
        </authorList>
    </citation>
    <scope>NUCLEOTIDE SEQUENCE [LARGE SCALE GENOMIC DNA]</scope>
    <source>
        <strain evidence="3">Red745</strain>
    </source>
</reference>
<proteinExistence type="predicted"/>
<keyword evidence="1" id="KW-0472">Membrane</keyword>
<keyword evidence="1" id="KW-0812">Transmembrane</keyword>